<gene>
    <name evidence="2" type="ORF">AVDCRST_MAG71-957</name>
</gene>
<accession>A0A6J4KUM2</accession>
<dbReference type="GO" id="GO:0051301">
    <property type="term" value="P:cell division"/>
    <property type="evidence" value="ECO:0007669"/>
    <property type="project" value="UniProtKB-KW"/>
</dbReference>
<evidence type="ECO:0000256" key="1">
    <source>
        <dbReference type="SAM" id="MobiDB-lite"/>
    </source>
</evidence>
<reference evidence="2" key="1">
    <citation type="submission" date="2020-02" db="EMBL/GenBank/DDBJ databases">
        <authorList>
            <person name="Meier V. D."/>
        </authorList>
    </citation>
    <scope>NUCLEOTIDE SEQUENCE</scope>
    <source>
        <strain evidence="2">AVDCRST_MAG71</strain>
    </source>
</reference>
<proteinExistence type="predicted"/>
<organism evidence="2">
    <name type="scientific">uncultured Lysobacter sp</name>
    <dbReference type="NCBI Taxonomy" id="271060"/>
    <lineage>
        <taxon>Bacteria</taxon>
        <taxon>Pseudomonadati</taxon>
        <taxon>Pseudomonadota</taxon>
        <taxon>Gammaproteobacteria</taxon>
        <taxon>Lysobacterales</taxon>
        <taxon>Lysobacteraceae</taxon>
        <taxon>Lysobacter</taxon>
        <taxon>environmental samples</taxon>
    </lineage>
</organism>
<feature type="compositionally biased region" description="Low complexity" evidence="1">
    <location>
        <begin position="1"/>
        <end position="10"/>
    </location>
</feature>
<feature type="compositionally biased region" description="Low complexity" evidence="1">
    <location>
        <begin position="130"/>
        <end position="139"/>
    </location>
</feature>
<feature type="compositionally biased region" description="Basic residues" evidence="1">
    <location>
        <begin position="11"/>
        <end position="22"/>
    </location>
</feature>
<evidence type="ECO:0000313" key="2">
    <source>
        <dbReference type="EMBL" id="CAA9315180.1"/>
    </source>
</evidence>
<dbReference type="EMBL" id="CADCUA010000258">
    <property type="protein sequence ID" value="CAA9315180.1"/>
    <property type="molecule type" value="Genomic_DNA"/>
</dbReference>
<keyword evidence="2" id="KW-0131">Cell cycle</keyword>
<sequence length="255" mass="27259">ECAAAPARMAARGRARRAAGRRRAQRVGGRWALAADAAARHRRVRACRCSAASRDARAVCQTWLLRGRSRSRAGRGVEAALGRACGRAQALAGCAGGSRDRTPPVRTLGRRPLVVRARPSVRGQGRRRAAGPAAAGRAGKPYSRSRCPVQRCDRVVCVRRHACSRRGDGRARQLVARARKRCADHRRPQRSARTPGAFRTHGAAAAHATHATACARGPALHERLRAVVADAAADPIQHDAGRQRAGCSLAARTDM</sequence>
<feature type="non-terminal residue" evidence="2">
    <location>
        <position position="255"/>
    </location>
</feature>
<feature type="region of interest" description="Disordered" evidence="1">
    <location>
        <begin position="1"/>
        <end position="22"/>
    </location>
</feature>
<feature type="non-terminal residue" evidence="2">
    <location>
        <position position="1"/>
    </location>
</feature>
<feature type="region of interest" description="Disordered" evidence="1">
    <location>
        <begin position="119"/>
        <end position="142"/>
    </location>
</feature>
<name>A0A6J4KUM2_9GAMM</name>
<dbReference type="AlphaFoldDB" id="A0A6J4KUM2"/>
<keyword evidence="2" id="KW-0132">Cell division</keyword>
<protein>
    <submittedName>
        <fullName evidence="2">Cell division protein FtsQ</fullName>
    </submittedName>
</protein>